<dbReference type="EMBL" id="QEAP01000058">
    <property type="protein sequence ID" value="TPX76076.1"/>
    <property type="molecule type" value="Genomic_DNA"/>
</dbReference>
<evidence type="ECO:0000313" key="6">
    <source>
        <dbReference type="EMBL" id="TPX76076.1"/>
    </source>
</evidence>
<feature type="domain" description="GH18" evidence="5">
    <location>
        <begin position="92"/>
        <end position="411"/>
    </location>
</feature>
<evidence type="ECO:0000256" key="3">
    <source>
        <dbReference type="SAM" id="MobiDB-lite"/>
    </source>
</evidence>
<dbReference type="OrthoDB" id="6020543at2759"/>
<dbReference type="InterPro" id="IPR017853">
    <property type="entry name" value="GH"/>
</dbReference>
<feature type="region of interest" description="Disordered" evidence="3">
    <location>
        <begin position="47"/>
        <end position="85"/>
    </location>
</feature>
<dbReference type="GO" id="GO:0005576">
    <property type="term" value="C:extracellular region"/>
    <property type="evidence" value="ECO:0007669"/>
    <property type="project" value="TreeGrafter"/>
</dbReference>
<comment type="caution">
    <text evidence="6">The sequence shown here is derived from an EMBL/GenBank/DDBJ whole genome shotgun (WGS) entry which is preliminary data.</text>
</comment>
<keyword evidence="2" id="KW-0326">Glycosidase</keyword>
<keyword evidence="4" id="KW-0472">Membrane</keyword>
<keyword evidence="7" id="KW-1185">Reference proteome</keyword>
<evidence type="ECO:0000256" key="1">
    <source>
        <dbReference type="ARBA" id="ARBA00022801"/>
    </source>
</evidence>
<dbReference type="Proteomes" id="UP000320333">
    <property type="component" value="Unassembled WGS sequence"/>
</dbReference>
<gene>
    <name evidence="6" type="ORF">CcCBS67573_g02652</name>
</gene>
<dbReference type="InterPro" id="IPR050542">
    <property type="entry name" value="Glycosyl_Hydrlase18_Chitinase"/>
</dbReference>
<dbReference type="PROSITE" id="PS51910">
    <property type="entry name" value="GH18_2"/>
    <property type="match status" value="1"/>
</dbReference>
<sequence length="516" mass="54980">MNANSQATPVGDQKQLAKRRTLVIAAAILILVAIAATATGVLVSKNNSDSANARSNSNGNSVNGTGIPASNNGTNTTTPLPPVSTGPWGNKKALIGYWGQNAIGNGYTPEFKNQLLTKNLTWHCDTGLYQQINLAFMPEFGSYPRFSLSFGGADSGGVCNWVQGTDGVAPPADVQAPCIALSSEIKHCQTKNVKIVLSLAGDHLSDYYLGVGEGKLYAQLLFDKFLQGKADPIRPLGDAILDGIELDIEKNWLAGGSSAEGAKNDWQPEMIEMFITLKKLSPSVILGVVPQCYLNHWDYTDYNMGKLIASPDVKIDYVLIQYYNNPVCSYPFGFNFNDWKLKFKGPLVVGLPGDPSSAVYGGFLPPNDLQAVTDAILSDPQFSGYSVYDVSSSNPPLSTYSKTLRDALDGKKVGSGSPPPGPIPRGAEVVGRCGSPTKPPLASIGPDADADFFANAYANCDAPRCGDGAGSCPKGWNCISCTTCDQQYWRNTSMEQDLANSIAYLKAHPDVKPPVG</sequence>
<keyword evidence="4" id="KW-0812">Transmembrane</keyword>
<keyword evidence="1" id="KW-0378">Hydrolase</keyword>
<dbReference type="PANTHER" id="PTHR45708">
    <property type="entry name" value="ENDOCHITINASE"/>
    <property type="match status" value="1"/>
</dbReference>
<feature type="compositionally biased region" description="Low complexity" evidence="3">
    <location>
        <begin position="47"/>
        <end position="63"/>
    </location>
</feature>
<dbReference type="GO" id="GO:0004568">
    <property type="term" value="F:chitinase activity"/>
    <property type="evidence" value="ECO:0007669"/>
    <property type="project" value="TreeGrafter"/>
</dbReference>
<evidence type="ECO:0000256" key="4">
    <source>
        <dbReference type="SAM" id="Phobius"/>
    </source>
</evidence>
<protein>
    <recommendedName>
        <fullName evidence="5">GH18 domain-containing protein</fullName>
    </recommendedName>
</protein>
<name>A0A507FL68_9FUNG</name>
<keyword evidence="4" id="KW-1133">Transmembrane helix</keyword>
<dbReference type="PANTHER" id="PTHR45708:SF49">
    <property type="entry name" value="ENDOCHITINASE"/>
    <property type="match status" value="1"/>
</dbReference>
<evidence type="ECO:0000313" key="7">
    <source>
        <dbReference type="Proteomes" id="UP000320333"/>
    </source>
</evidence>
<dbReference type="GO" id="GO:0005975">
    <property type="term" value="P:carbohydrate metabolic process"/>
    <property type="evidence" value="ECO:0007669"/>
    <property type="project" value="InterPro"/>
</dbReference>
<feature type="transmembrane region" description="Helical" evidence="4">
    <location>
        <begin position="21"/>
        <end position="43"/>
    </location>
</feature>
<organism evidence="6 7">
    <name type="scientific">Chytriomyces confervae</name>
    <dbReference type="NCBI Taxonomy" id="246404"/>
    <lineage>
        <taxon>Eukaryota</taxon>
        <taxon>Fungi</taxon>
        <taxon>Fungi incertae sedis</taxon>
        <taxon>Chytridiomycota</taxon>
        <taxon>Chytridiomycota incertae sedis</taxon>
        <taxon>Chytridiomycetes</taxon>
        <taxon>Chytridiales</taxon>
        <taxon>Chytriomycetaceae</taxon>
        <taxon>Chytriomyces</taxon>
    </lineage>
</organism>
<reference evidence="6 7" key="1">
    <citation type="journal article" date="2019" name="Sci. Rep.">
        <title>Comparative genomics of chytrid fungi reveal insights into the obligate biotrophic and pathogenic lifestyle of Synchytrium endobioticum.</title>
        <authorList>
            <person name="van de Vossenberg B.T.L.H."/>
            <person name="Warris S."/>
            <person name="Nguyen H.D.T."/>
            <person name="van Gent-Pelzer M.P.E."/>
            <person name="Joly D.L."/>
            <person name="van de Geest H.C."/>
            <person name="Bonants P.J.M."/>
            <person name="Smith D.S."/>
            <person name="Levesque C.A."/>
            <person name="van der Lee T.A.J."/>
        </authorList>
    </citation>
    <scope>NUCLEOTIDE SEQUENCE [LARGE SCALE GENOMIC DNA]</scope>
    <source>
        <strain evidence="6 7">CBS 675.73</strain>
    </source>
</reference>
<evidence type="ECO:0000256" key="2">
    <source>
        <dbReference type="ARBA" id="ARBA00023295"/>
    </source>
</evidence>
<dbReference type="SUPFAM" id="SSF51445">
    <property type="entry name" value="(Trans)glycosidases"/>
    <property type="match status" value="1"/>
</dbReference>
<proteinExistence type="predicted"/>
<evidence type="ECO:0000259" key="5">
    <source>
        <dbReference type="PROSITE" id="PS51910"/>
    </source>
</evidence>
<accession>A0A507FL68</accession>
<dbReference type="InterPro" id="IPR001223">
    <property type="entry name" value="Glyco_hydro18_cat"/>
</dbReference>
<dbReference type="Gene3D" id="3.20.20.80">
    <property type="entry name" value="Glycosidases"/>
    <property type="match status" value="1"/>
</dbReference>
<dbReference type="AlphaFoldDB" id="A0A507FL68"/>